<organism evidence="9 10">
    <name type="scientific">Mucor velutinosus</name>
    <dbReference type="NCBI Taxonomy" id="708070"/>
    <lineage>
        <taxon>Eukaryota</taxon>
        <taxon>Fungi</taxon>
        <taxon>Fungi incertae sedis</taxon>
        <taxon>Mucoromycota</taxon>
        <taxon>Mucoromycotina</taxon>
        <taxon>Mucoromycetes</taxon>
        <taxon>Mucorales</taxon>
        <taxon>Mucorineae</taxon>
        <taxon>Mucoraceae</taxon>
        <taxon>Mucor</taxon>
    </lineage>
</organism>
<dbReference type="GO" id="GO:0000981">
    <property type="term" value="F:DNA-binding transcription factor activity, RNA polymerase II-specific"/>
    <property type="evidence" value="ECO:0007669"/>
    <property type="project" value="InterPro"/>
</dbReference>
<keyword evidence="4 5" id="KW-0539">Nucleus</keyword>
<dbReference type="PANTHER" id="PTHR24208:SF166">
    <property type="entry name" value="LIM HOMEOBOX TRANSCRIPTION FACTOR 1 ALPHA, ISOFORM B"/>
    <property type="match status" value="1"/>
</dbReference>
<feature type="DNA-binding region" description="Homeobox" evidence="5">
    <location>
        <begin position="25"/>
        <end position="84"/>
    </location>
</feature>
<feature type="compositionally biased region" description="Basic and acidic residues" evidence="7">
    <location>
        <begin position="316"/>
        <end position="328"/>
    </location>
</feature>
<dbReference type="GO" id="GO:0000977">
    <property type="term" value="F:RNA polymerase II transcription regulatory region sequence-specific DNA binding"/>
    <property type="evidence" value="ECO:0007669"/>
    <property type="project" value="TreeGrafter"/>
</dbReference>
<name>A0AAN7DH06_9FUNG</name>
<dbReference type="Pfam" id="PF24818">
    <property type="entry name" value="PH_TRF2_HOY1"/>
    <property type="match status" value="1"/>
</dbReference>
<evidence type="ECO:0000256" key="5">
    <source>
        <dbReference type="PROSITE-ProRule" id="PRU00108"/>
    </source>
</evidence>
<evidence type="ECO:0000256" key="1">
    <source>
        <dbReference type="ARBA" id="ARBA00004123"/>
    </source>
</evidence>
<evidence type="ECO:0000313" key="9">
    <source>
        <dbReference type="EMBL" id="KAK4517321.1"/>
    </source>
</evidence>
<keyword evidence="2 5" id="KW-0238">DNA-binding</keyword>
<dbReference type="SUPFAM" id="SSF46689">
    <property type="entry name" value="Homeodomain-like"/>
    <property type="match status" value="1"/>
</dbReference>
<comment type="subcellular location">
    <subcellularLocation>
        <location evidence="1 5 6">Nucleus</location>
    </subcellularLocation>
</comment>
<dbReference type="PROSITE" id="PS50071">
    <property type="entry name" value="HOMEOBOX_2"/>
    <property type="match status" value="1"/>
</dbReference>
<accession>A0AAN7DH06</accession>
<gene>
    <name evidence="9" type="ORF">ATC70_000656</name>
</gene>
<protein>
    <recommendedName>
        <fullName evidence="8">Homeobox domain-containing protein</fullName>
    </recommendedName>
</protein>
<dbReference type="InterPro" id="IPR017970">
    <property type="entry name" value="Homeobox_CS"/>
</dbReference>
<dbReference type="AlphaFoldDB" id="A0AAN7DH06"/>
<dbReference type="InterPro" id="IPR050453">
    <property type="entry name" value="LIM_Homeobox_TF"/>
</dbReference>
<dbReference type="CDD" id="cd00086">
    <property type="entry name" value="homeodomain"/>
    <property type="match status" value="1"/>
</dbReference>
<comment type="caution">
    <text evidence="9">The sequence shown here is derived from an EMBL/GenBank/DDBJ whole genome shotgun (WGS) entry which is preliminary data.</text>
</comment>
<feature type="compositionally biased region" description="Polar residues" evidence="7">
    <location>
        <begin position="341"/>
        <end position="354"/>
    </location>
</feature>
<feature type="compositionally biased region" description="Polar residues" evidence="7">
    <location>
        <begin position="369"/>
        <end position="387"/>
    </location>
</feature>
<dbReference type="Pfam" id="PF00046">
    <property type="entry name" value="Homeodomain"/>
    <property type="match status" value="1"/>
</dbReference>
<feature type="domain" description="Homeobox" evidence="8">
    <location>
        <begin position="23"/>
        <end position="83"/>
    </location>
</feature>
<dbReference type="GeneID" id="89944358"/>
<dbReference type="Proteomes" id="UP001304243">
    <property type="component" value="Unassembled WGS sequence"/>
</dbReference>
<sequence>MNNPIESADASSMNRPNDIDHHHTYVRKRTRATAEQLAVLEDTFAVNVSPNSKLRKQLAEQLSMSERSIQIWFQNRRAKVKHMQKRAQMQMQQAAIRAQLYHYHQQQYGLMSPYGPPGPAPPMIPLPYHHQQHQQQQQQPFYYPAPYMRNRMPLPRAQSVDTIPYYGNQNELARSSFPTPGPEPFMPNDCATPPSSSVPGLPQMVSQHQYPSMSNWSVSPCYPVLESPTRMSRQSMPPSFNPLSHTLVDDMNSTAGTLPSFHSEFGDASNSGMNHLAPFSDRNVLSEDFPDFVHGQMSPSLSPNRENLHPSNFYFDDSKQLSTERTDSADGPTPLNESDMWISSSPKIDSSDTVDSASQDASTQDSDKTVNPSTLMMAGSSSTVSQDNDTGSNYFNATTLTIGAWHRLKLHANDLICLYKAEQQAFVWFITEGGLRFKVEIPLTSMLGVEYTPSVDSNGESTSDIHFYMSQPPLFYMESQDDTKAQWVQCSDFTENKQASRYLRHTLKGTQLKQDLVNLMNENKETSKLIHFLDAPSTSVTTPFLPSQQHPQLHQSPSSTMVVPSALPYPTSSYYCYPDTSSASMALMLNNNASLLATSEPPVPVGGFYA</sequence>
<reference evidence="9 10" key="1">
    <citation type="submission" date="2022-11" db="EMBL/GenBank/DDBJ databases">
        <title>Mucor velutinosus strain NIH1002 WGS.</title>
        <authorList>
            <person name="Subramanian P."/>
            <person name="Mullikin J.C."/>
            <person name="Segre J.A."/>
            <person name="Zelazny A.M."/>
        </authorList>
    </citation>
    <scope>NUCLEOTIDE SEQUENCE [LARGE SCALE GENOMIC DNA]</scope>
    <source>
        <strain evidence="9 10">NIH1002</strain>
    </source>
</reference>
<dbReference type="PROSITE" id="PS00027">
    <property type="entry name" value="HOMEOBOX_1"/>
    <property type="match status" value="1"/>
</dbReference>
<evidence type="ECO:0000256" key="2">
    <source>
        <dbReference type="ARBA" id="ARBA00023125"/>
    </source>
</evidence>
<feature type="region of interest" description="Disordered" evidence="7">
    <location>
        <begin position="295"/>
        <end position="387"/>
    </location>
</feature>
<dbReference type="Gene3D" id="1.10.10.60">
    <property type="entry name" value="Homeodomain-like"/>
    <property type="match status" value="1"/>
</dbReference>
<dbReference type="RefSeq" id="XP_064683987.1">
    <property type="nucleotide sequence ID" value="XM_064820067.1"/>
</dbReference>
<evidence type="ECO:0000313" key="10">
    <source>
        <dbReference type="Proteomes" id="UP001304243"/>
    </source>
</evidence>
<dbReference type="InterPro" id="IPR001356">
    <property type="entry name" value="HD"/>
</dbReference>
<keyword evidence="10" id="KW-1185">Reference proteome</keyword>
<keyword evidence="3 5" id="KW-0371">Homeobox</keyword>
<dbReference type="EMBL" id="JASEJX010000013">
    <property type="protein sequence ID" value="KAK4517321.1"/>
    <property type="molecule type" value="Genomic_DNA"/>
</dbReference>
<evidence type="ECO:0000259" key="8">
    <source>
        <dbReference type="PROSITE" id="PS50071"/>
    </source>
</evidence>
<evidence type="ECO:0000256" key="4">
    <source>
        <dbReference type="ARBA" id="ARBA00023242"/>
    </source>
</evidence>
<evidence type="ECO:0000256" key="6">
    <source>
        <dbReference type="RuleBase" id="RU000682"/>
    </source>
</evidence>
<dbReference type="InterPro" id="IPR057939">
    <property type="entry name" value="TRF2_HOY1_PH"/>
</dbReference>
<dbReference type="PANTHER" id="PTHR24208">
    <property type="entry name" value="LIM/HOMEOBOX PROTEIN LHX"/>
    <property type="match status" value="1"/>
</dbReference>
<evidence type="ECO:0000256" key="7">
    <source>
        <dbReference type="SAM" id="MobiDB-lite"/>
    </source>
</evidence>
<proteinExistence type="predicted"/>
<dbReference type="GO" id="GO:0005634">
    <property type="term" value="C:nucleus"/>
    <property type="evidence" value="ECO:0007669"/>
    <property type="project" value="UniProtKB-SubCell"/>
</dbReference>
<evidence type="ECO:0000256" key="3">
    <source>
        <dbReference type="ARBA" id="ARBA00023155"/>
    </source>
</evidence>
<dbReference type="SMART" id="SM00389">
    <property type="entry name" value="HOX"/>
    <property type="match status" value="1"/>
</dbReference>
<feature type="compositionally biased region" description="Low complexity" evidence="7">
    <location>
        <begin position="355"/>
        <end position="364"/>
    </location>
</feature>
<dbReference type="InterPro" id="IPR009057">
    <property type="entry name" value="Homeodomain-like_sf"/>
</dbReference>